<dbReference type="NCBIfam" id="NF046077">
    <property type="entry name" value="LPS_M949_RS01915"/>
    <property type="match status" value="1"/>
</dbReference>
<keyword evidence="2" id="KW-1185">Reference proteome</keyword>
<dbReference type="Proteomes" id="UP001596045">
    <property type="component" value="Unassembled WGS sequence"/>
</dbReference>
<proteinExistence type="predicted"/>
<sequence length="215" mass="24127">MIKNLLSILINGIVFVICNSASASEISISKVDSSFLVEEHIHLNKGELVSAFNLQDKNGRHVLVLTRKIGPSEIERNPARNERIDLQAVFYTKANENWTEEWRITDFVDCPGLDFSASFFSNAVTMTDLNKDGVAEVTVPYQMFCGGGVDPSTIKVIMRQGKEKFAIRGESLIVIPGQEPFGGGKTYDKSLMLPENAIFKKHLEAVWKKIYIQHY</sequence>
<protein>
    <submittedName>
        <fullName evidence="1">M949_RS01915 family surface polysaccharide biosynthesis protein</fullName>
    </submittedName>
</protein>
<organism evidence="1 2">
    <name type="scientific">Paraherbaspirillum soli</name>
    <dbReference type="NCBI Taxonomy" id="631222"/>
    <lineage>
        <taxon>Bacteria</taxon>
        <taxon>Pseudomonadati</taxon>
        <taxon>Pseudomonadota</taxon>
        <taxon>Betaproteobacteria</taxon>
        <taxon>Burkholderiales</taxon>
        <taxon>Oxalobacteraceae</taxon>
        <taxon>Paraherbaspirillum</taxon>
    </lineage>
</organism>
<evidence type="ECO:0000313" key="2">
    <source>
        <dbReference type="Proteomes" id="UP001596045"/>
    </source>
</evidence>
<name>A0ABW0MGV2_9BURK</name>
<accession>A0ABW0MGV2</accession>
<dbReference type="RefSeq" id="WP_379000154.1">
    <property type="nucleotide sequence ID" value="NZ_JBHSMT010000029.1"/>
</dbReference>
<dbReference type="InterPro" id="IPR058148">
    <property type="entry name" value="M949_RS01915-like_dom"/>
</dbReference>
<gene>
    <name evidence="1" type="ORF">ACFPM8_19795</name>
</gene>
<dbReference type="EMBL" id="JBHSMT010000029">
    <property type="protein sequence ID" value="MFC5476212.1"/>
    <property type="molecule type" value="Genomic_DNA"/>
</dbReference>
<reference evidence="2" key="1">
    <citation type="journal article" date="2019" name="Int. J. Syst. Evol. Microbiol.">
        <title>The Global Catalogue of Microorganisms (GCM) 10K type strain sequencing project: providing services to taxonomists for standard genome sequencing and annotation.</title>
        <authorList>
            <consortium name="The Broad Institute Genomics Platform"/>
            <consortium name="The Broad Institute Genome Sequencing Center for Infectious Disease"/>
            <person name="Wu L."/>
            <person name="Ma J."/>
        </authorList>
    </citation>
    <scope>NUCLEOTIDE SEQUENCE [LARGE SCALE GENOMIC DNA]</scope>
    <source>
        <strain evidence="2">JCM 17066</strain>
    </source>
</reference>
<evidence type="ECO:0000313" key="1">
    <source>
        <dbReference type="EMBL" id="MFC5476212.1"/>
    </source>
</evidence>
<comment type="caution">
    <text evidence="1">The sequence shown here is derived from an EMBL/GenBank/DDBJ whole genome shotgun (WGS) entry which is preliminary data.</text>
</comment>